<organism evidence="3 4">
    <name type="scientific">Undibacterium terreum</name>
    <dbReference type="NCBI Taxonomy" id="1224302"/>
    <lineage>
        <taxon>Bacteria</taxon>
        <taxon>Pseudomonadati</taxon>
        <taxon>Pseudomonadota</taxon>
        <taxon>Betaproteobacteria</taxon>
        <taxon>Burkholderiales</taxon>
        <taxon>Oxalobacteraceae</taxon>
        <taxon>Undibacterium</taxon>
    </lineage>
</organism>
<evidence type="ECO:0000256" key="1">
    <source>
        <dbReference type="SAM" id="MobiDB-lite"/>
    </source>
</evidence>
<keyword evidence="4" id="KW-1185">Reference proteome</keyword>
<reference evidence="3" key="1">
    <citation type="journal article" date="2014" name="Int. J. Syst. Evol. Microbiol.">
        <title>Complete genome sequence of Corynebacterium casei LMG S-19264T (=DSM 44701T), isolated from a smear-ripened cheese.</title>
        <authorList>
            <consortium name="US DOE Joint Genome Institute (JGI-PGF)"/>
            <person name="Walter F."/>
            <person name="Albersmeier A."/>
            <person name="Kalinowski J."/>
            <person name="Ruckert C."/>
        </authorList>
    </citation>
    <scope>NUCLEOTIDE SEQUENCE</scope>
    <source>
        <strain evidence="3">CGMCC 1.10998</strain>
    </source>
</reference>
<reference evidence="3" key="2">
    <citation type="submission" date="2020-09" db="EMBL/GenBank/DDBJ databases">
        <authorList>
            <person name="Sun Q."/>
            <person name="Zhou Y."/>
        </authorList>
    </citation>
    <scope>NUCLEOTIDE SEQUENCE</scope>
    <source>
        <strain evidence="3">CGMCC 1.10998</strain>
    </source>
</reference>
<gene>
    <name evidence="3" type="ORF">GCM10011396_44880</name>
</gene>
<dbReference type="Proteomes" id="UP000637423">
    <property type="component" value="Unassembled WGS sequence"/>
</dbReference>
<evidence type="ECO:0008006" key="5">
    <source>
        <dbReference type="Google" id="ProtNLM"/>
    </source>
</evidence>
<sequence length="181" mass="19783">MPDKGFEEKVVKLIYKLLACLVVASAATGMQATAFAQTTTKAKPAAKAKTKAAKPAETPAVQDEDDMEPDVGQSVTYEYKCELGNFITLYTNVDDEMHVAMRWKKRLYRLTRVDTTTGAKRFENKKAGLVWIGIPAKGMLLDSIRGQQLANECKTPEVVSQVKAETTVTATAPAAVKQVIQ</sequence>
<accession>A0A916UXF2</accession>
<feature type="signal peptide" evidence="2">
    <location>
        <begin position="1"/>
        <end position="36"/>
    </location>
</feature>
<evidence type="ECO:0000256" key="2">
    <source>
        <dbReference type="SAM" id="SignalP"/>
    </source>
</evidence>
<dbReference type="EMBL" id="BMED01000005">
    <property type="protein sequence ID" value="GGC92615.1"/>
    <property type="molecule type" value="Genomic_DNA"/>
</dbReference>
<proteinExistence type="predicted"/>
<comment type="caution">
    <text evidence="3">The sequence shown here is derived from an EMBL/GenBank/DDBJ whole genome shotgun (WGS) entry which is preliminary data.</text>
</comment>
<evidence type="ECO:0000313" key="3">
    <source>
        <dbReference type="EMBL" id="GGC92615.1"/>
    </source>
</evidence>
<keyword evidence="2" id="KW-0732">Signal</keyword>
<feature type="chain" id="PRO_5036734626" description="Membrane-bound lysozyme-inhibitor of c-type lysozyme" evidence="2">
    <location>
        <begin position="37"/>
        <end position="181"/>
    </location>
</feature>
<protein>
    <recommendedName>
        <fullName evidence="5">Membrane-bound lysozyme-inhibitor of c-type lysozyme</fullName>
    </recommendedName>
</protein>
<evidence type="ECO:0000313" key="4">
    <source>
        <dbReference type="Proteomes" id="UP000637423"/>
    </source>
</evidence>
<feature type="region of interest" description="Disordered" evidence="1">
    <location>
        <begin position="46"/>
        <end position="68"/>
    </location>
</feature>
<dbReference type="AlphaFoldDB" id="A0A916UXF2"/>
<name>A0A916UXF2_9BURK</name>